<dbReference type="EMBL" id="CAEZYR010000128">
    <property type="protein sequence ID" value="CAB4764527.1"/>
    <property type="molecule type" value="Genomic_DNA"/>
</dbReference>
<dbReference type="PROSITE" id="PS00076">
    <property type="entry name" value="PYRIDINE_REDOX_1"/>
    <property type="match status" value="1"/>
</dbReference>
<gene>
    <name evidence="13" type="ORF">UFOPK2754_02655</name>
    <name evidence="14" type="ORF">UFOPK3139_02706</name>
    <name evidence="15" type="ORF">UFOPK3543_01286</name>
    <name evidence="16" type="ORF">UFOPK3967_02155</name>
</gene>
<keyword evidence="9" id="KW-1015">Disulfide bond</keyword>
<keyword evidence="5" id="KW-0285">Flavoprotein</keyword>
<reference evidence="13" key="1">
    <citation type="submission" date="2020-05" db="EMBL/GenBank/DDBJ databases">
        <authorList>
            <person name="Chiriac C."/>
            <person name="Salcher M."/>
            <person name="Ghai R."/>
            <person name="Kavagutti S V."/>
        </authorList>
    </citation>
    <scope>NUCLEOTIDE SEQUENCE</scope>
</reference>
<dbReference type="SUPFAM" id="SSF51905">
    <property type="entry name" value="FAD/NAD(P)-binding domain"/>
    <property type="match status" value="1"/>
</dbReference>
<evidence type="ECO:0000256" key="9">
    <source>
        <dbReference type="ARBA" id="ARBA00023157"/>
    </source>
</evidence>
<evidence type="ECO:0000256" key="7">
    <source>
        <dbReference type="ARBA" id="ARBA00023002"/>
    </source>
</evidence>
<dbReference type="InterPro" id="IPR036188">
    <property type="entry name" value="FAD/NAD-bd_sf"/>
</dbReference>
<dbReference type="InterPro" id="IPR006258">
    <property type="entry name" value="Lipoamide_DH"/>
</dbReference>
<dbReference type="InterPro" id="IPR001100">
    <property type="entry name" value="Pyr_nuc-diS_OxRdtase"/>
</dbReference>
<proteinExistence type="inferred from homology"/>
<evidence type="ECO:0000256" key="5">
    <source>
        <dbReference type="ARBA" id="ARBA00022630"/>
    </source>
</evidence>
<dbReference type="InterPro" id="IPR012999">
    <property type="entry name" value="Pyr_OxRdtase_I_AS"/>
</dbReference>
<dbReference type="PANTHER" id="PTHR22912:SF217">
    <property type="entry name" value="DIHYDROLIPOYL DEHYDROGENASE"/>
    <property type="match status" value="1"/>
</dbReference>
<dbReference type="EMBL" id="CAFABA010000153">
    <property type="protein sequence ID" value="CAB4835969.1"/>
    <property type="molecule type" value="Genomic_DNA"/>
</dbReference>
<dbReference type="Pfam" id="PF02852">
    <property type="entry name" value="Pyr_redox_dim"/>
    <property type="match status" value="1"/>
</dbReference>
<dbReference type="PANTHER" id="PTHR22912">
    <property type="entry name" value="DISULFIDE OXIDOREDUCTASE"/>
    <property type="match status" value="1"/>
</dbReference>
<evidence type="ECO:0000256" key="3">
    <source>
        <dbReference type="ARBA" id="ARBA00007532"/>
    </source>
</evidence>
<accession>A0A6J6V1X5</accession>
<dbReference type="GO" id="GO:0050660">
    <property type="term" value="F:flavin adenine dinucleotide binding"/>
    <property type="evidence" value="ECO:0007669"/>
    <property type="project" value="InterPro"/>
</dbReference>
<evidence type="ECO:0000256" key="2">
    <source>
        <dbReference type="ARBA" id="ARBA00004496"/>
    </source>
</evidence>
<evidence type="ECO:0000259" key="12">
    <source>
        <dbReference type="Pfam" id="PF07992"/>
    </source>
</evidence>
<dbReference type="PRINTS" id="PR00411">
    <property type="entry name" value="PNDRDTASEI"/>
</dbReference>
<evidence type="ECO:0000313" key="13">
    <source>
        <dbReference type="EMBL" id="CAB4764527.1"/>
    </source>
</evidence>
<comment type="subcellular location">
    <subcellularLocation>
        <location evidence="2">Cytoplasm</location>
    </subcellularLocation>
</comment>
<dbReference type="InterPro" id="IPR050151">
    <property type="entry name" value="Class-I_Pyr_Nuc-Dis_Oxidored"/>
</dbReference>
<evidence type="ECO:0000313" key="16">
    <source>
        <dbReference type="EMBL" id="CAB5009517.1"/>
    </source>
</evidence>
<feature type="domain" description="FAD/NAD(P)-binding" evidence="12">
    <location>
        <begin position="37"/>
        <end position="354"/>
    </location>
</feature>
<keyword evidence="7" id="KW-0560">Oxidoreductase</keyword>
<dbReference type="SUPFAM" id="SSF55424">
    <property type="entry name" value="FAD/NAD-linked reductases, dimerisation (C-terminal) domain"/>
    <property type="match status" value="1"/>
</dbReference>
<evidence type="ECO:0000256" key="6">
    <source>
        <dbReference type="ARBA" id="ARBA00022827"/>
    </source>
</evidence>
<dbReference type="Gene3D" id="3.30.390.30">
    <property type="match status" value="1"/>
</dbReference>
<dbReference type="Gene3D" id="3.50.50.60">
    <property type="entry name" value="FAD/NAD(P)-binding domain"/>
    <property type="match status" value="2"/>
</dbReference>
<dbReference type="EMBL" id="CAFBOS010000153">
    <property type="protein sequence ID" value="CAB5009517.1"/>
    <property type="molecule type" value="Genomic_DNA"/>
</dbReference>
<dbReference type="InterPro" id="IPR004099">
    <property type="entry name" value="Pyr_nucl-diS_OxRdtase_dimer"/>
</dbReference>
<keyword evidence="10" id="KW-0676">Redox-active center</keyword>
<organism evidence="13">
    <name type="scientific">freshwater metagenome</name>
    <dbReference type="NCBI Taxonomy" id="449393"/>
    <lineage>
        <taxon>unclassified sequences</taxon>
        <taxon>metagenomes</taxon>
        <taxon>ecological metagenomes</taxon>
    </lineage>
</organism>
<evidence type="ECO:0000256" key="10">
    <source>
        <dbReference type="ARBA" id="ARBA00023284"/>
    </source>
</evidence>
<comment type="cofactor">
    <cofactor evidence="1">
        <name>FAD</name>
        <dbReference type="ChEBI" id="CHEBI:57692"/>
    </cofactor>
</comment>
<evidence type="ECO:0000256" key="4">
    <source>
        <dbReference type="ARBA" id="ARBA00022490"/>
    </source>
</evidence>
<dbReference type="NCBIfam" id="TIGR01350">
    <property type="entry name" value="lipoamide_DH"/>
    <property type="match status" value="1"/>
</dbReference>
<dbReference type="PIRSF" id="PIRSF000350">
    <property type="entry name" value="Mercury_reductase_MerA"/>
    <property type="match status" value="1"/>
</dbReference>
<feature type="domain" description="Pyridine nucleotide-disulphide oxidoreductase dimerisation" evidence="11">
    <location>
        <begin position="374"/>
        <end position="485"/>
    </location>
</feature>
<dbReference type="AlphaFoldDB" id="A0A6J6V1X5"/>
<comment type="similarity">
    <text evidence="3">Belongs to the class-I pyridine nucleotide-disulfide oxidoreductase family.</text>
</comment>
<dbReference type="GO" id="GO:0006103">
    <property type="term" value="P:2-oxoglutarate metabolic process"/>
    <property type="evidence" value="ECO:0007669"/>
    <property type="project" value="TreeGrafter"/>
</dbReference>
<keyword evidence="4" id="KW-0963">Cytoplasm</keyword>
<dbReference type="GO" id="GO:0004148">
    <property type="term" value="F:dihydrolipoyl dehydrogenase (NADH) activity"/>
    <property type="evidence" value="ECO:0007669"/>
    <property type="project" value="InterPro"/>
</dbReference>
<name>A0A6J6V1X5_9ZZZZ</name>
<sequence>MSEAPTWSHDTSVWFRDPGRADRLSPTLEVVPTAENFDLVVIGGGPAGYATALYGASAGLNIAIIEKQKVGGTCLHVGCIPAKELLETAAVFRTVRDASEFGVNASPPTLDLQVTQQRKQRVIDQLFDGLVGLLKGRKVTVIDGFGTLHADHVVRVSGGLSGEVELTGAVVVLATGSVPRTITGFEVDGRFVVTSDEILSLTDLPATAAVIGGGAIGCEFASMLADLGTKVTILEALPKILPGCDADATKAVERAFKKKGIDVITGVPVHGHDPGENTTAVRYGDNGSLDVELVCVSVGRSPLTDALGDGTGVERTERGHYVVDEYCRTTAEGVYAIGDCIATPALAHVGFAEAIFIVQQILGESPTPIDYGKVPWAIYCNPEVAFAGYTEEAAIKAGFEVVTAKHRFMGNGRAMILGETEGLVKVIAEKRADGTGGRVLGIHLVGPWVTEQLGQGYLAVNWEATVDEIAAFIQPHPSLSELFGETVLSLTGRSLHG</sequence>
<dbReference type="EMBL" id="CAFBMH010000039">
    <property type="protein sequence ID" value="CAB4907981.1"/>
    <property type="molecule type" value="Genomic_DNA"/>
</dbReference>
<keyword evidence="8" id="KW-0520">NAD</keyword>
<keyword evidence="6" id="KW-0274">FAD</keyword>
<evidence type="ECO:0000256" key="1">
    <source>
        <dbReference type="ARBA" id="ARBA00001974"/>
    </source>
</evidence>
<evidence type="ECO:0000256" key="8">
    <source>
        <dbReference type="ARBA" id="ARBA00023027"/>
    </source>
</evidence>
<dbReference type="FunFam" id="3.30.390.30:FF:000001">
    <property type="entry name" value="Dihydrolipoyl dehydrogenase"/>
    <property type="match status" value="1"/>
</dbReference>
<evidence type="ECO:0000259" key="11">
    <source>
        <dbReference type="Pfam" id="PF02852"/>
    </source>
</evidence>
<protein>
    <submittedName>
        <fullName evidence="13">Unannotated protein</fullName>
    </submittedName>
</protein>
<evidence type="ECO:0000313" key="14">
    <source>
        <dbReference type="EMBL" id="CAB4835969.1"/>
    </source>
</evidence>
<dbReference type="InterPro" id="IPR016156">
    <property type="entry name" value="FAD/NAD-linked_Rdtase_dimer_sf"/>
</dbReference>
<dbReference type="GO" id="GO:0005737">
    <property type="term" value="C:cytoplasm"/>
    <property type="evidence" value="ECO:0007669"/>
    <property type="project" value="UniProtKB-SubCell"/>
</dbReference>
<dbReference type="InterPro" id="IPR023753">
    <property type="entry name" value="FAD/NAD-binding_dom"/>
</dbReference>
<evidence type="ECO:0000313" key="15">
    <source>
        <dbReference type="EMBL" id="CAB4907981.1"/>
    </source>
</evidence>
<dbReference type="Pfam" id="PF07992">
    <property type="entry name" value="Pyr_redox_2"/>
    <property type="match status" value="1"/>
</dbReference>
<dbReference type="PRINTS" id="PR00368">
    <property type="entry name" value="FADPNR"/>
</dbReference>